<keyword evidence="5" id="KW-1185">Reference proteome</keyword>
<name>A0AAV1Q4W9_SCOSC</name>
<evidence type="ECO:0000256" key="1">
    <source>
        <dbReference type="ARBA" id="ARBA00016765"/>
    </source>
</evidence>
<evidence type="ECO:0000256" key="2">
    <source>
        <dbReference type="SAM" id="MobiDB-lite"/>
    </source>
</evidence>
<evidence type="ECO:0000313" key="5">
    <source>
        <dbReference type="Proteomes" id="UP001314229"/>
    </source>
</evidence>
<protein>
    <recommendedName>
        <fullName evidence="1">Coiled-coil domain-containing protein 93</fullName>
    </recommendedName>
</protein>
<comment type="caution">
    <text evidence="4">The sequence shown here is derived from an EMBL/GenBank/DDBJ whole genome shotgun (WGS) entry which is preliminary data.</text>
</comment>
<dbReference type="Proteomes" id="UP001314229">
    <property type="component" value="Unassembled WGS sequence"/>
</dbReference>
<reference evidence="4 5" key="1">
    <citation type="submission" date="2024-01" db="EMBL/GenBank/DDBJ databases">
        <authorList>
            <person name="Alioto T."/>
            <person name="Alioto T."/>
            <person name="Gomez Garrido J."/>
        </authorList>
    </citation>
    <scope>NUCLEOTIDE SEQUENCE [LARGE SCALE GENOMIC DNA]</scope>
</reference>
<proteinExistence type="predicted"/>
<feature type="region of interest" description="Disordered" evidence="2">
    <location>
        <begin position="42"/>
        <end position="63"/>
    </location>
</feature>
<dbReference type="GO" id="GO:0006893">
    <property type="term" value="P:Golgi to plasma membrane transport"/>
    <property type="evidence" value="ECO:0007669"/>
    <property type="project" value="TreeGrafter"/>
</dbReference>
<feature type="compositionally biased region" description="Basic and acidic residues" evidence="2">
    <location>
        <begin position="43"/>
        <end position="58"/>
    </location>
</feature>
<dbReference type="InterPro" id="IPR019159">
    <property type="entry name" value="CCDC93_CC"/>
</dbReference>
<dbReference type="InterPro" id="IPR039116">
    <property type="entry name" value="CCDC93"/>
</dbReference>
<evidence type="ECO:0000259" key="3">
    <source>
        <dbReference type="Pfam" id="PF09762"/>
    </source>
</evidence>
<organism evidence="4 5">
    <name type="scientific">Scomber scombrus</name>
    <name type="common">Atlantic mackerel</name>
    <name type="synonym">Scomber vernalis</name>
    <dbReference type="NCBI Taxonomy" id="13677"/>
    <lineage>
        <taxon>Eukaryota</taxon>
        <taxon>Metazoa</taxon>
        <taxon>Chordata</taxon>
        <taxon>Craniata</taxon>
        <taxon>Vertebrata</taxon>
        <taxon>Euteleostomi</taxon>
        <taxon>Actinopterygii</taxon>
        <taxon>Neopterygii</taxon>
        <taxon>Teleostei</taxon>
        <taxon>Neoteleostei</taxon>
        <taxon>Acanthomorphata</taxon>
        <taxon>Pelagiaria</taxon>
        <taxon>Scombriformes</taxon>
        <taxon>Scombridae</taxon>
        <taxon>Scomber</taxon>
    </lineage>
</organism>
<dbReference type="EMBL" id="CAWUFR010000486">
    <property type="protein sequence ID" value="CAK6978430.1"/>
    <property type="molecule type" value="Genomic_DNA"/>
</dbReference>
<dbReference type="PANTHER" id="PTHR16441:SF0">
    <property type="entry name" value="COILED-COIL DOMAIN-CONTAINING PROTEIN 93"/>
    <property type="match status" value="1"/>
</dbReference>
<gene>
    <name evidence="4" type="ORF">FSCOSCO3_A016647</name>
</gene>
<dbReference type="Pfam" id="PF09762">
    <property type="entry name" value="CCDC93_CC"/>
    <property type="match status" value="1"/>
</dbReference>
<evidence type="ECO:0000313" key="4">
    <source>
        <dbReference type="EMBL" id="CAK6978430.1"/>
    </source>
</evidence>
<sequence>MRIKSLMTNMAAMENEEGKLTASAVGQIVGLQSEEIKQIASEYAEKQSELSSEERSERYGPLQQHRRAVASLTKQIQHKTKQLEELQVKHSEVKTRSDDAKRKLMEATEQSESLMKELQSLEEMEEQADSSVLEKLKALVTMNENLKQQEQEFRTHCREEMTRLQQNIEELKMASGQDTEEEKERNQLIDKQYDTDREKLQKIRLLMARRNREIAILQRKIDEVPSRAELTQYQKRFIELYSQVSATHKETKQFFTLYNTLDDKKVYLEKEGDVVLSS</sequence>
<dbReference type="AlphaFoldDB" id="A0AAV1Q4W9"/>
<dbReference type="PANTHER" id="PTHR16441">
    <property type="entry name" value="FIDIPIDINE"/>
    <property type="match status" value="1"/>
</dbReference>
<feature type="domain" description="CCDC93 coiled-coil" evidence="3">
    <location>
        <begin position="2"/>
        <end position="271"/>
    </location>
</feature>
<accession>A0AAV1Q4W9</accession>